<dbReference type="InterPro" id="IPR009003">
    <property type="entry name" value="Peptidase_S1_PA"/>
</dbReference>
<dbReference type="InterPro" id="IPR001254">
    <property type="entry name" value="Trypsin_dom"/>
</dbReference>
<dbReference type="Pfam" id="PF13517">
    <property type="entry name" value="FG-GAP_3"/>
    <property type="match status" value="2"/>
</dbReference>
<proteinExistence type="predicted"/>
<dbReference type="PANTHER" id="PTHR46580:SF2">
    <property type="entry name" value="MAM DOMAIN-CONTAINING PROTEIN"/>
    <property type="match status" value="1"/>
</dbReference>
<dbReference type="InterPro" id="IPR013517">
    <property type="entry name" value="FG-GAP"/>
</dbReference>
<feature type="domain" description="Peptidase S1" evidence="4">
    <location>
        <begin position="30"/>
        <end position="248"/>
    </location>
</feature>
<feature type="region of interest" description="Disordered" evidence="2">
    <location>
        <begin position="78"/>
        <end position="104"/>
    </location>
</feature>
<comment type="caution">
    <text evidence="6">The sequence shown here is derived from an EMBL/GenBank/DDBJ whole genome shotgun (WGS) entry which is preliminary data.</text>
</comment>
<dbReference type="GO" id="GO:0004252">
    <property type="term" value="F:serine-type endopeptidase activity"/>
    <property type="evidence" value="ECO:0007669"/>
    <property type="project" value="InterPro"/>
</dbReference>
<evidence type="ECO:0000259" key="4">
    <source>
        <dbReference type="PROSITE" id="PS50240"/>
    </source>
</evidence>
<name>A0A839DW98_9PSEU</name>
<evidence type="ECO:0000313" key="7">
    <source>
        <dbReference type="Proteomes" id="UP000569329"/>
    </source>
</evidence>
<dbReference type="Gene3D" id="2.60.40.10">
    <property type="entry name" value="Immunoglobulins"/>
    <property type="match status" value="1"/>
</dbReference>
<dbReference type="GO" id="GO:0005975">
    <property type="term" value="P:carbohydrate metabolic process"/>
    <property type="evidence" value="ECO:0007669"/>
    <property type="project" value="UniProtKB-ARBA"/>
</dbReference>
<dbReference type="SMART" id="SM00020">
    <property type="entry name" value="Tryp_SPc"/>
    <property type="match status" value="1"/>
</dbReference>
<dbReference type="Gene3D" id="2.40.10.10">
    <property type="entry name" value="Trypsin-like serine proteases"/>
    <property type="match status" value="1"/>
</dbReference>
<dbReference type="PANTHER" id="PTHR46580">
    <property type="entry name" value="SENSOR KINASE-RELATED"/>
    <property type="match status" value="1"/>
</dbReference>
<dbReference type="InterPro" id="IPR003961">
    <property type="entry name" value="FN3_dom"/>
</dbReference>
<dbReference type="InterPro" id="IPR001314">
    <property type="entry name" value="Peptidase_S1A"/>
</dbReference>
<keyword evidence="7" id="KW-1185">Reference proteome</keyword>
<dbReference type="Proteomes" id="UP000569329">
    <property type="component" value="Unassembled WGS sequence"/>
</dbReference>
<evidence type="ECO:0000256" key="1">
    <source>
        <dbReference type="ARBA" id="ARBA00022729"/>
    </source>
</evidence>
<dbReference type="SUPFAM" id="SSF69318">
    <property type="entry name" value="Integrin alpha N-terminal domain"/>
    <property type="match status" value="1"/>
</dbReference>
<dbReference type="Pfam" id="PF00089">
    <property type="entry name" value="Trypsin"/>
    <property type="match status" value="1"/>
</dbReference>
<dbReference type="PROSITE" id="PS50853">
    <property type="entry name" value="FN3"/>
    <property type="match status" value="1"/>
</dbReference>
<dbReference type="PRINTS" id="PR00722">
    <property type="entry name" value="CHYMOTRYPSIN"/>
</dbReference>
<dbReference type="InterPro" id="IPR043504">
    <property type="entry name" value="Peptidase_S1_PA_chymotrypsin"/>
</dbReference>
<dbReference type="EMBL" id="JACGWZ010000001">
    <property type="protein sequence ID" value="MBA8823461.1"/>
    <property type="molecule type" value="Genomic_DNA"/>
</dbReference>
<dbReference type="Gene3D" id="2.130.10.130">
    <property type="entry name" value="Integrin alpha, N-terminal"/>
    <property type="match status" value="1"/>
</dbReference>
<organism evidence="6 7">
    <name type="scientific">Halosaccharopolyspora lacisalsi</name>
    <dbReference type="NCBI Taxonomy" id="1000566"/>
    <lineage>
        <taxon>Bacteria</taxon>
        <taxon>Bacillati</taxon>
        <taxon>Actinomycetota</taxon>
        <taxon>Actinomycetes</taxon>
        <taxon>Pseudonocardiales</taxon>
        <taxon>Pseudonocardiaceae</taxon>
        <taxon>Halosaccharopolyspora</taxon>
    </lineage>
</organism>
<feature type="signal peptide" evidence="3">
    <location>
        <begin position="1"/>
        <end position="29"/>
    </location>
</feature>
<keyword evidence="1 3" id="KW-0732">Signal</keyword>
<dbReference type="SUPFAM" id="SSF50494">
    <property type="entry name" value="Trypsin-like serine proteases"/>
    <property type="match status" value="1"/>
</dbReference>
<dbReference type="AlphaFoldDB" id="A0A839DW98"/>
<dbReference type="RefSeq" id="WP_182542765.1">
    <property type="nucleotide sequence ID" value="NZ_JACGWZ010000001.1"/>
</dbReference>
<dbReference type="InterPro" id="IPR028994">
    <property type="entry name" value="Integrin_alpha_N"/>
</dbReference>
<gene>
    <name evidence="6" type="ORF">FHX42_000790</name>
</gene>
<feature type="chain" id="PRO_5032346796" evidence="3">
    <location>
        <begin position="30"/>
        <end position="651"/>
    </location>
</feature>
<dbReference type="InterPro" id="IPR013783">
    <property type="entry name" value="Ig-like_fold"/>
</dbReference>
<evidence type="ECO:0000259" key="5">
    <source>
        <dbReference type="PROSITE" id="PS50853"/>
    </source>
</evidence>
<feature type="domain" description="Fibronectin type-III" evidence="5">
    <location>
        <begin position="246"/>
        <end position="340"/>
    </location>
</feature>
<protein>
    <submittedName>
        <fullName evidence="6">Uncharacterized protein</fullName>
    </submittedName>
</protein>
<dbReference type="PROSITE" id="PS50240">
    <property type="entry name" value="TRYPSIN_DOM"/>
    <property type="match status" value="1"/>
</dbReference>
<dbReference type="Gene3D" id="2.40.128.340">
    <property type="match status" value="1"/>
</dbReference>
<sequence>MTHARHRRVLTTVVVTATCMALATAPASAVSGGQALDTATQPFLAKIDVGDERSGVSCSGALVAPQWLAAAGSCFADSPEEPGAPRAETTATIGGSSLSDGGGQVRQVDRLVPRGDRDLVLARLDEPVSGITPVAMATSQPNAGDTLRASGYGRTTETWVPDQPHTGDFTVQSVQTGMVDIQGASTEASICKGDAGGPILRTTADGVALVGVASGSWQHGCLGETTDKRGATAARTDNITTWIGAQTLNLQADPASKHAINLTWTAAQAATYQVYGSQSESVPQDAEHLLGETETPRFTHTSLPADQTWHYRVAALDAEGNQLVLSSIVSAVSPTDTVSDFNGDGMDDIATFTRGTRADAYVSLSDGNKFVQDGWLWHDHLAVDKQIPLSGDFNGDGKTDVAAFNGDASGDVYVSLSDGSGFSPAKRWHDYFGLTGQKVTVGDVNGDGLDDIIAFTGGDAADVYVALSTGKLFEPAQKWHDRFNVGTDRPATGDFNGDGRDDIATFSDDGHVYVSLSDGTRFVQSGWQWHSYFSPKGEIPAVGDFNGDGTDDIVTFMRGDSGDVYVSLSTGETFVEDDQKWSEFFSIGDEVPGVGDFNGDGKSDVITFTRGGEATVYVSRSDGEAFVPGADAQWHGHFATGDEITIPRAPR</sequence>
<feature type="compositionally biased region" description="Polar residues" evidence="2">
    <location>
        <begin position="89"/>
        <end position="99"/>
    </location>
</feature>
<evidence type="ECO:0000256" key="2">
    <source>
        <dbReference type="SAM" id="MobiDB-lite"/>
    </source>
</evidence>
<accession>A0A839DW98</accession>
<dbReference type="GO" id="GO:0006508">
    <property type="term" value="P:proteolysis"/>
    <property type="evidence" value="ECO:0007669"/>
    <property type="project" value="InterPro"/>
</dbReference>
<evidence type="ECO:0000313" key="6">
    <source>
        <dbReference type="EMBL" id="MBA8823461.1"/>
    </source>
</evidence>
<evidence type="ECO:0000256" key="3">
    <source>
        <dbReference type="SAM" id="SignalP"/>
    </source>
</evidence>
<reference evidence="6 7" key="1">
    <citation type="submission" date="2020-07" db="EMBL/GenBank/DDBJ databases">
        <title>Sequencing the genomes of 1000 actinobacteria strains.</title>
        <authorList>
            <person name="Klenk H.-P."/>
        </authorList>
    </citation>
    <scope>NUCLEOTIDE SEQUENCE [LARGE SCALE GENOMIC DNA]</scope>
    <source>
        <strain evidence="6 7">DSM 45975</strain>
    </source>
</reference>